<dbReference type="Proteomes" id="UP001493487">
    <property type="component" value="Unassembled WGS sequence"/>
</dbReference>
<accession>A0ABV1KRK8</accession>
<sequence length="955" mass="104108">MTKTIVLRVSTCLASISFMLFVYLFCSVTPVKAAGEEFQIGIFFMPLWSATNDTQYDYIRDANINFIQSVPGAGLPSTVAHMNTVLGLANARGIKVQVSDTRSESLMTTSTDADIDAIVNTYKNNPATAGYYIKDEPILSEFPRAAHVYQRFVLNDPDSIPNVNLCCSTSTYNKLNDWVNQVGPANVKYITTDYYPFSNTGFSYQFYYYLDNLRSAGLSNNIKTASYLQSVGLNNVLSRPNADQLRWSVYNYLAYGVKGIYWFTWFQPLIPDPNTDFTPAIMDASGNKTDLYTPIQTLNGEVKQLGPTLMGLTSRDVYFKGTAYQGTTPIPANYFWQPTTTYDQIVSHFANAEGRSYIMVVNRDWVNSRTLSFNLPSKPSVIKEISKTNGTEISTNYSNTTGNISDSFLPGEGKLYAISTDFVLPATTVDNKDTGIFYSGSWGENIQRGLGDYGDDLHFTATNNDYFQYTFTGTGVDFVTETAPGQGDIDIYIDNVFQQTVSTYSSVRQIQQTVYSKSGLTYGTHTIKGVKKTGTHMTVDTLKITPGNVTRSASKTNDTYAGITYSGSGWGYSSGSGVGDYMNDLHYTTVNNDYFQHTFTGTGVDFITQTSPDGGDVDIYIDNVFQQTVSTYGQLTQNWQKCANEGAQCGFSGTKTVRYGANGLYTSGSFTNTVTCNNATFGDPAPGVVKTCSVDTISGTPTQNWVNCANEGAQCSFSGTKTIRYGANGQYNSGSYTGTVACNNTVFGDPINWVAKTCEYNTIGMAGNKSQQAVYSKTGLAYGTHTIKGVKKTGTYMAVDGFNEYTGSNLLANPGFESGTTSWSVGSGGTFTADSVNKRTGTNGGKISGRPSLWSSPAQDVTSVLTANGRGYYNLSGWVKLASGTDKAQIAILISDDLGIHWVSTDYKMMGSSEWTQSSKICNITWTGRLKSASLYVQTEASLADLYLDDLVLSH</sequence>
<dbReference type="RefSeq" id="WP_232185443.1">
    <property type="nucleotide sequence ID" value="NZ_JAIOAP010000005.1"/>
</dbReference>
<dbReference type="InterPro" id="IPR008979">
    <property type="entry name" value="Galactose-bd-like_sf"/>
</dbReference>
<proteinExistence type="predicted"/>
<evidence type="ECO:0000313" key="1">
    <source>
        <dbReference type="EMBL" id="MEQ4482728.1"/>
    </source>
</evidence>
<dbReference type="SUPFAM" id="SSF49785">
    <property type="entry name" value="Galactose-binding domain-like"/>
    <property type="match status" value="1"/>
</dbReference>
<dbReference type="EMBL" id="JASKHM010000005">
    <property type="protein sequence ID" value="MEQ4482728.1"/>
    <property type="molecule type" value="Genomic_DNA"/>
</dbReference>
<evidence type="ECO:0000313" key="2">
    <source>
        <dbReference type="Proteomes" id="UP001493487"/>
    </source>
</evidence>
<dbReference type="SUPFAM" id="SSF51445">
    <property type="entry name" value="(Trans)glycosidases"/>
    <property type="match status" value="1"/>
</dbReference>
<name>A0ABV1KRK8_9BACL</name>
<reference evidence="1 2" key="1">
    <citation type="journal article" date="2023" name="Genome Announc.">
        <title>Pan-Genome Analyses of the Genus Cohnella and Proposal of the Novel Species Cohnella silvisoli sp. nov., Isolated from Forest Soil.</title>
        <authorList>
            <person name="Wang C."/>
            <person name="Mao L."/>
            <person name="Bao G."/>
            <person name="Zhu H."/>
        </authorList>
    </citation>
    <scope>NUCLEOTIDE SEQUENCE [LARGE SCALE GENOMIC DNA]</scope>
    <source>
        <strain evidence="1 2">NL03-T5-1</strain>
    </source>
</reference>
<comment type="caution">
    <text evidence="1">The sequence shown here is derived from an EMBL/GenBank/DDBJ whole genome shotgun (WGS) entry which is preliminary data.</text>
</comment>
<organism evidence="1 2">
    <name type="scientific">Cohnella silvisoli</name>
    <dbReference type="NCBI Taxonomy" id="2873699"/>
    <lineage>
        <taxon>Bacteria</taxon>
        <taxon>Bacillati</taxon>
        <taxon>Bacillota</taxon>
        <taxon>Bacilli</taxon>
        <taxon>Bacillales</taxon>
        <taxon>Paenibacillaceae</taxon>
        <taxon>Cohnella</taxon>
    </lineage>
</organism>
<gene>
    <name evidence="1" type="ORF">QJS35_10005</name>
</gene>
<dbReference type="Gene3D" id="2.60.120.260">
    <property type="entry name" value="Galactose-binding domain-like"/>
    <property type="match status" value="3"/>
</dbReference>
<dbReference type="Gene3D" id="3.20.20.80">
    <property type="entry name" value="Glycosidases"/>
    <property type="match status" value="1"/>
</dbReference>
<keyword evidence="2" id="KW-1185">Reference proteome</keyword>
<dbReference type="InterPro" id="IPR017853">
    <property type="entry name" value="GH"/>
</dbReference>
<protein>
    <submittedName>
        <fullName evidence="1">Carbohydrate binding domain-containing protein</fullName>
    </submittedName>
</protein>